<evidence type="ECO:0000313" key="1">
    <source>
        <dbReference type="EMBL" id="CDF77606.1"/>
    </source>
</evidence>
<dbReference type="Gramene" id="CDF77606">
    <property type="protein sequence ID" value="CDF77606"/>
    <property type="gene ID" value="CHC_T00000079001"/>
</dbReference>
<protein>
    <submittedName>
        <fullName evidence="1">Uncharacterized protein</fullName>
    </submittedName>
</protein>
<dbReference type="EMBL" id="HG001987">
    <property type="protein sequence ID" value="CDF77606.1"/>
    <property type="molecule type" value="Genomic_DNA"/>
</dbReference>
<evidence type="ECO:0000313" key="2">
    <source>
        <dbReference type="Proteomes" id="UP000012073"/>
    </source>
</evidence>
<dbReference type="AlphaFoldDB" id="S0F334"/>
<dbReference type="RefSeq" id="XP_005718949.1">
    <property type="nucleotide sequence ID" value="XM_005718892.1"/>
</dbReference>
<accession>S0F334</accession>
<gene>
    <name evidence="1" type="ORF">CHC_T00000079001</name>
</gene>
<name>S0F334_CHOCR</name>
<organism evidence="1 2">
    <name type="scientific">Chondrus crispus</name>
    <name type="common">Carrageen Irish moss</name>
    <name type="synonym">Polymorpha crispa</name>
    <dbReference type="NCBI Taxonomy" id="2769"/>
    <lineage>
        <taxon>Eukaryota</taxon>
        <taxon>Rhodophyta</taxon>
        <taxon>Florideophyceae</taxon>
        <taxon>Rhodymeniophycidae</taxon>
        <taxon>Gigartinales</taxon>
        <taxon>Gigartinaceae</taxon>
        <taxon>Chondrus</taxon>
    </lineage>
</organism>
<dbReference type="GeneID" id="17326668"/>
<reference evidence="2" key="1">
    <citation type="journal article" date="2013" name="Proc. Natl. Acad. Sci. U.S.A.">
        <title>Genome structure and metabolic features in the red seaweed Chondrus crispus shed light on evolution of the Archaeplastida.</title>
        <authorList>
            <person name="Collen J."/>
            <person name="Porcel B."/>
            <person name="Carre W."/>
            <person name="Ball S.G."/>
            <person name="Chaparro C."/>
            <person name="Tonon T."/>
            <person name="Barbeyron T."/>
            <person name="Michel G."/>
            <person name="Noel B."/>
            <person name="Valentin K."/>
            <person name="Elias M."/>
            <person name="Artiguenave F."/>
            <person name="Arun A."/>
            <person name="Aury J.M."/>
            <person name="Barbosa-Neto J.F."/>
            <person name="Bothwell J.H."/>
            <person name="Bouget F.Y."/>
            <person name="Brillet L."/>
            <person name="Cabello-Hurtado F."/>
            <person name="Capella-Gutierrez S."/>
            <person name="Charrier B."/>
            <person name="Cladiere L."/>
            <person name="Cock J.M."/>
            <person name="Coelho S.M."/>
            <person name="Colleoni C."/>
            <person name="Czjzek M."/>
            <person name="Da Silva C."/>
            <person name="Delage L."/>
            <person name="Denoeud F."/>
            <person name="Deschamps P."/>
            <person name="Dittami S.M."/>
            <person name="Gabaldon T."/>
            <person name="Gachon C.M."/>
            <person name="Groisillier A."/>
            <person name="Herve C."/>
            <person name="Jabbari K."/>
            <person name="Katinka M."/>
            <person name="Kloareg B."/>
            <person name="Kowalczyk N."/>
            <person name="Labadie K."/>
            <person name="Leblanc C."/>
            <person name="Lopez P.J."/>
            <person name="McLachlan D.H."/>
            <person name="Meslet-Cladiere L."/>
            <person name="Moustafa A."/>
            <person name="Nehr Z."/>
            <person name="Nyvall Collen P."/>
            <person name="Panaud O."/>
            <person name="Partensky F."/>
            <person name="Poulain J."/>
            <person name="Rensing S.A."/>
            <person name="Rousvoal S."/>
            <person name="Samson G."/>
            <person name="Symeonidi A."/>
            <person name="Weissenbach J."/>
            <person name="Zambounis A."/>
            <person name="Wincker P."/>
            <person name="Boyen C."/>
        </authorList>
    </citation>
    <scope>NUCLEOTIDE SEQUENCE [LARGE SCALE GENOMIC DNA]</scope>
    <source>
        <strain evidence="2">cv. Stackhouse</strain>
    </source>
</reference>
<dbReference type="Proteomes" id="UP000012073">
    <property type="component" value="Unassembled WGS sequence"/>
</dbReference>
<sequence length="64" mass="7512">MFGLVIVLASVYTLTRSRGRYQPLFLVLSSYPPSLRLRCHQICRPQSMQRKQILPSLDSIRHPW</sequence>
<keyword evidence="2" id="KW-1185">Reference proteome</keyword>
<dbReference type="KEGG" id="ccp:CHC_T00000079001"/>
<proteinExistence type="predicted"/>